<feature type="transmembrane region" description="Helical" evidence="6">
    <location>
        <begin position="95"/>
        <end position="116"/>
    </location>
</feature>
<dbReference type="Pfam" id="PF15982">
    <property type="entry name" value="TMEM135_C_rich"/>
    <property type="match status" value="1"/>
</dbReference>
<feature type="domain" description="Transmembrane protein 135 N-terminal" evidence="7">
    <location>
        <begin position="36"/>
        <end position="165"/>
    </location>
</feature>
<reference evidence="8" key="1">
    <citation type="submission" date="2023-11" db="EMBL/GenBank/DDBJ databases">
        <title>Genome assemblies of two species of porcelain crab, Petrolisthes cinctipes and Petrolisthes manimaculis (Anomura: Porcellanidae).</title>
        <authorList>
            <person name="Angst P."/>
        </authorList>
    </citation>
    <scope>NUCLEOTIDE SEQUENCE</scope>
    <source>
        <strain evidence="8">PB745_02</strain>
        <tissue evidence="8">Gill</tissue>
    </source>
</reference>
<keyword evidence="9" id="KW-1185">Reference proteome</keyword>
<comment type="subcellular location">
    <subcellularLocation>
        <location evidence="1">Endomembrane system</location>
        <topology evidence="1">Multi-pass membrane protein</topology>
    </subcellularLocation>
</comment>
<dbReference type="PANTHER" id="PTHR12459">
    <property type="entry name" value="TRANSMEMBRANE PROTEIN 135-RELATED"/>
    <property type="match status" value="1"/>
</dbReference>
<feature type="transmembrane region" description="Helical" evidence="6">
    <location>
        <begin position="52"/>
        <end position="75"/>
    </location>
</feature>
<feature type="transmembrane region" description="Helical" evidence="6">
    <location>
        <begin position="177"/>
        <end position="196"/>
    </location>
</feature>
<accession>A0AAE1PFV6</accession>
<protein>
    <recommendedName>
        <fullName evidence="7">Transmembrane protein 135 N-terminal domain-containing protein</fullName>
    </recommendedName>
</protein>
<name>A0AAE1PFV6_9EUCA</name>
<keyword evidence="4 6" id="KW-1133">Transmembrane helix</keyword>
<dbReference type="GO" id="GO:0012505">
    <property type="term" value="C:endomembrane system"/>
    <property type="evidence" value="ECO:0007669"/>
    <property type="project" value="UniProtKB-SubCell"/>
</dbReference>
<dbReference type="EMBL" id="JAWZYT010002113">
    <property type="protein sequence ID" value="KAK4306554.1"/>
    <property type="molecule type" value="Genomic_DNA"/>
</dbReference>
<evidence type="ECO:0000313" key="9">
    <source>
        <dbReference type="Proteomes" id="UP001292094"/>
    </source>
</evidence>
<dbReference type="AlphaFoldDB" id="A0AAE1PFV6"/>
<evidence type="ECO:0000313" key="8">
    <source>
        <dbReference type="EMBL" id="KAK4306554.1"/>
    </source>
</evidence>
<feature type="transmembrane region" description="Helical" evidence="6">
    <location>
        <begin position="123"/>
        <end position="143"/>
    </location>
</feature>
<evidence type="ECO:0000256" key="2">
    <source>
        <dbReference type="ARBA" id="ARBA00008924"/>
    </source>
</evidence>
<gene>
    <name evidence="8" type="ORF">Pmani_021604</name>
</gene>
<evidence type="ECO:0000256" key="6">
    <source>
        <dbReference type="SAM" id="Phobius"/>
    </source>
</evidence>
<evidence type="ECO:0000256" key="3">
    <source>
        <dbReference type="ARBA" id="ARBA00022692"/>
    </source>
</evidence>
<evidence type="ECO:0000256" key="1">
    <source>
        <dbReference type="ARBA" id="ARBA00004127"/>
    </source>
</evidence>
<dbReference type="PANTHER" id="PTHR12459:SF15">
    <property type="entry name" value="TRANSMEMBRANE PROTEIN 135"/>
    <property type="match status" value="1"/>
</dbReference>
<evidence type="ECO:0000256" key="5">
    <source>
        <dbReference type="ARBA" id="ARBA00023136"/>
    </source>
</evidence>
<organism evidence="8 9">
    <name type="scientific">Petrolisthes manimaculis</name>
    <dbReference type="NCBI Taxonomy" id="1843537"/>
    <lineage>
        <taxon>Eukaryota</taxon>
        <taxon>Metazoa</taxon>
        <taxon>Ecdysozoa</taxon>
        <taxon>Arthropoda</taxon>
        <taxon>Crustacea</taxon>
        <taxon>Multicrustacea</taxon>
        <taxon>Malacostraca</taxon>
        <taxon>Eumalacostraca</taxon>
        <taxon>Eucarida</taxon>
        <taxon>Decapoda</taxon>
        <taxon>Pleocyemata</taxon>
        <taxon>Anomura</taxon>
        <taxon>Galatheoidea</taxon>
        <taxon>Porcellanidae</taxon>
        <taxon>Petrolisthes</taxon>
    </lineage>
</organism>
<comment type="similarity">
    <text evidence="2">Belongs to the TMEM135 family.</text>
</comment>
<dbReference type="Proteomes" id="UP001292094">
    <property type="component" value="Unassembled WGS sequence"/>
</dbReference>
<sequence>MKNIFPGCWRSLSLHSGGKLVWTYCKMANFSKLLNYSCYELGHCFNHSCSCACFEICIIAFIESCKIYGVVYLATLLVNSGKMSISYARKILKDYLTSVCFLTVNGFGYIGSFCLLKHILGHINFFTASYVPGFMASLAAILVERPERRPLLAIYCLNVASESLWNNLANHGYVRNIPRGEVIIFSLSMAVLGYFFRSPRPASRFIHSILQLILGKGETGAMISERIAASSVALPQRHSSPRSWIKSLLYPLTVRHHFCPHKAGCLPHFVLNAMQGFVKGYVLQLGLKVLPSVPSLLSQPWKIVPIVLSRTNIQAGFFLAWFTAVFKGTCCVGRFWMGREVAGQGAVAGALAALSMYWYSAPSMALYIMWKILETLYKKGCDADYLPRIPGSVEILYAIAVGYLFHIAVMEKHYLKPSYWRFLKRLTWDNLGKYNRHLLEPYGLNSAREFAHFWPQYNLNHISENMRQMTIERLAKIQV</sequence>
<evidence type="ECO:0000256" key="4">
    <source>
        <dbReference type="ARBA" id="ARBA00022989"/>
    </source>
</evidence>
<feature type="transmembrane region" description="Helical" evidence="6">
    <location>
        <begin position="341"/>
        <end position="360"/>
    </location>
</feature>
<feature type="transmembrane region" description="Helical" evidence="6">
    <location>
        <begin position="395"/>
        <end position="415"/>
    </location>
</feature>
<dbReference type="InterPro" id="IPR026749">
    <property type="entry name" value="Tmem135"/>
</dbReference>
<evidence type="ECO:0000259" key="7">
    <source>
        <dbReference type="Pfam" id="PF15982"/>
    </source>
</evidence>
<comment type="caution">
    <text evidence="8">The sequence shown here is derived from an EMBL/GenBank/DDBJ whole genome shotgun (WGS) entry which is preliminary data.</text>
</comment>
<proteinExistence type="inferred from homology"/>
<keyword evidence="5 6" id="KW-0472">Membrane</keyword>
<keyword evidence="3 6" id="KW-0812">Transmembrane</keyword>
<dbReference type="InterPro" id="IPR031926">
    <property type="entry name" value="TMEM135_N"/>
</dbReference>